<proteinExistence type="predicted"/>
<dbReference type="Proteomes" id="UP000737018">
    <property type="component" value="Unassembled WGS sequence"/>
</dbReference>
<dbReference type="EMBL" id="JRKL02003789">
    <property type="protein sequence ID" value="KAF3954208.1"/>
    <property type="molecule type" value="Genomic_DNA"/>
</dbReference>
<sequence length="115" mass="13339">MPTTISCSFFFFHFSKNNNNEKPLENQDDPKNELSKPKGRELTEEEEEELRAMEAVVEEQEEVGLECVKVRELMKETLVLINEFIEGRDEVQHNVEKAVKWLRAFHEDGSKAGSP</sequence>
<accession>A0A8J4VAC8</accession>
<evidence type="ECO:0000313" key="3">
    <source>
        <dbReference type="Proteomes" id="UP000737018"/>
    </source>
</evidence>
<dbReference type="OrthoDB" id="10433600at2759"/>
<reference evidence="2" key="1">
    <citation type="submission" date="2020-03" db="EMBL/GenBank/DDBJ databases">
        <title>Castanea mollissima Vanexum genome sequencing.</title>
        <authorList>
            <person name="Staton M."/>
        </authorList>
    </citation>
    <scope>NUCLEOTIDE SEQUENCE</scope>
    <source>
        <tissue evidence="2">Leaf</tissue>
    </source>
</reference>
<dbReference type="AlphaFoldDB" id="A0A8J4VAC8"/>
<evidence type="ECO:0000313" key="2">
    <source>
        <dbReference type="EMBL" id="KAF3954208.1"/>
    </source>
</evidence>
<evidence type="ECO:0000256" key="1">
    <source>
        <dbReference type="SAM" id="MobiDB-lite"/>
    </source>
</evidence>
<gene>
    <name evidence="2" type="ORF">CMV_020422</name>
</gene>
<name>A0A8J4VAC8_9ROSI</name>
<feature type="region of interest" description="Disordered" evidence="1">
    <location>
        <begin position="16"/>
        <end position="46"/>
    </location>
</feature>
<protein>
    <submittedName>
        <fullName evidence="2">Uncharacterized protein</fullName>
    </submittedName>
</protein>
<comment type="caution">
    <text evidence="2">The sequence shown here is derived from an EMBL/GenBank/DDBJ whole genome shotgun (WGS) entry which is preliminary data.</text>
</comment>
<organism evidence="2 3">
    <name type="scientific">Castanea mollissima</name>
    <name type="common">Chinese chestnut</name>
    <dbReference type="NCBI Taxonomy" id="60419"/>
    <lineage>
        <taxon>Eukaryota</taxon>
        <taxon>Viridiplantae</taxon>
        <taxon>Streptophyta</taxon>
        <taxon>Embryophyta</taxon>
        <taxon>Tracheophyta</taxon>
        <taxon>Spermatophyta</taxon>
        <taxon>Magnoliopsida</taxon>
        <taxon>eudicotyledons</taxon>
        <taxon>Gunneridae</taxon>
        <taxon>Pentapetalae</taxon>
        <taxon>rosids</taxon>
        <taxon>fabids</taxon>
        <taxon>Fagales</taxon>
        <taxon>Fagaceae</taxon>
        <taxon>Castanea</taxon>
    </lineage>
</organism>
<keyword evidence="3" id="KW-1185">Reference proteome</keyword>
<feature type="compositionally biased region" description="Basic and acidic residues" evidence="1">
    <location>
        <begin position="22"/>
        <end position="42"/>
    </location>
</feature>